<dbReference type="SMART" id="SM00448">
    <property type="entry name" value="REC"/>
    <property type="match status" value="1"/>
</dbReference>
<keyword evidence="1" id="KW-0597">Phosphoprotein</keyword>
<dbReference type="PANTHER" id="PTHR37299">
    <property type="entry name" value="TRANSCRIPTIONAL REGULATOR-RELATED"/>
    <property type="match status" value="1"/>
</dbReference>
<feature type="modified residue" description="4-aspartylphosphate" evidence="1">
    <location>
        <position position="54"/>
    </location>
</feature>
<dbReference type="PROSITE" id="PS50110">
    <property type="entry name" value="RESPONSE_REGULATORY"/>
    <property type="match status" value="1"/>
</dbReference>
<dbReference type="InterPro" id="IPR011006">
    <property type="entry name" value="CheY-like_superfamily"/>
</dbReference>
<reference evidence="5" key="1">
    <citation type="journal article" date="2019" name="Int. J. Syst. Evol. Microbiol.">
        <title>The Global Catalogue of Microorganisms (GCM) 10K type strain sequencing project: providing services to taxonomists for standard genome sequencing and annotation.</title>
        <authorList>
            <consortium name="The Broad Institute Genomics Platform"/>
            <consortium name="The Broad Institute Genome Sequencing Center for Infectious Disease"/>
            <person name="Wu L."/>
            <person name="Ma J."/>
        </authorList>
    </citation>
    <scope>NUCLEOTIDE SEQUENCE [LARGE SCALE GENOMIC DNA]</scope>
    <source>
        <strain evidence="5">CGMCC 4.7466</strain>
    </source>
</reference>
<accession>A0ABV9T2C0</accession>
<dbReference type="Gene3D" id="2.40.50.1020">
    <property type="entry name" value="LytTr DNA-binding domain"/>
    <property type="match status" value="1"/>
</dbReference>
<dbReference type="Pfam" id="PF04397">
    <property type="entry name" value="LytTR"/>
    <property type="match status" value="1"/>
</dbReference>
<evidence type="ECO:0000259" key="3">
    <source>
        <dbReference type="PROSITE" id="PS50930"/>
    </source>
</evidence>
<evidence type="ECO:0000259" key="2">
    <source>
        <dbReference type="PROSITE" id="PS50110"/>
    </source>
</evidence>
<organism evidence="4 5">
    <name type="scientific">Negadavirga shengliensis</name>
    <dbReference type="NCBI Taxonomy" id="1389218"/>
    <lineage>
        <taxon>Bacteria</taxon>
        <taxon>Pseudomonadati</taxon>
        <taxon>Bacteroidota</taxon>
        <taxon>Cytophagia</taxon>
        <taxon>Cytophagales</taxon>
        <taxon>Cyclobacteriaceae</taxon>
        <taxon>Negadavirga</taxon>
    </lineage>
</organism>
<feature type="domain" description="HTH LytTR-type" evidence="3">
    <location>
        <begin position="141"/>
        <end position="245"/>
    </location>
</feature>
<dbReference type="SMART" id="SM00850">
    <property type="entry name" value="LytTR"/>
    <property type="match status" value="1"/>
</dbReference>
<dbReference type="InterPro" id="IPR046947">
    <property type="entry name" value="LytR-like"/>
</dbReference>
<dbReference type="PANTHER" id="PTHR37299:SF1">
    <property type="entry name" value="STAGE 0 SPORULATION PROTEIN A HOMOLOG"/>
    <property type="match status" value="1"/>
</dbReference>
<evidence type="ECO:0000256" key="1">
    <source>
        <dbReference type="PROSITE-ProRule" id="PRU00169"/>
    </source>
</evidence>
<dbReference type="PROSITE" id="PS50930">
    <property type="entry name" value="HTH_LYTTR"/>
    <property type="match status" value="1"/>
</dbReference>
<gene>
    <name evidence="4" type="ORF">ACFPFU_13845</name>
</gene>
<dbReference type="Pfam" id="PF00072">
    <property type="entry name" value="Response_reg"/>
    <property type="match status" value="1"/>
</dbReference>
<comment type="caution">
    <text evidence="4">The sequence shown here is derived from an EMBL/GenBank/DDBJ whole genome shotgun (WGS) entry which is preliminary data.</text>
</comment>
<dbReference type="SUPFAM" id="SSF52172">
    <property type="entry name" value="CheY-like"/>
    <property type="match status" value="1"/>
</dbReference>
<name>A0ABV9T2C0_9BACT</name>
<dbReference type="Proteomes" id="UP001595818">
    <property type="component" value="Unassembled WGS sequence"/>
</dbReference>
<dbReference type="InterPro" id="IPR001789">
    <property type="entry name" value="Sig_transdc_resp-reg_receiver"/>
</dbReference>
<sequence>MIRCVAIDDEPLALQLIEEYLIDHPGVEVVGKYHDGFSGLKGISETKPDLIFLDIQMPKINGFEMLELVDNPPPVIFTTAFDEFAIKAFEIHAVDYLLKPFTKERLWEAVERVAKQTGSSIATGQKLLENRFVGEGQLERVVVKIAHHIHIVPVLDIHYFSSDGDYVSIHTAEKEYLKLSTMNFFENSLDPNDFVRIHRSYIVNVSEITKIESYQKDSQVVVLKNGKVLPVSKSGIGRLKAVLGI</sequence>
<proteinExistence type="predicted"/>
<protein>
    <submittedName>
        <fullName evidence="4">LytR/AlgR family response regulator transcription factor</fullName>
    </submittedName>
</protein>
<dbReference type="EMBL" id="JBHSJJ010000007">
    <property type="protein sequence ID" value="MFC4872773.1"/>
    <property type="molecule type" value="Genomic_DNA"/>
</dbReference>
<dbReference type="Gene3D" id="3.40.50.2300">
    <property type="match status" value="1"/>
</dbReference>
<keyword evidence="5" id="KW-1185">Reference proteome</keyword>
<evidence type="ECO:0000313" key="4">
    <source>
        <dbReference type="EMBL" id="MFC4872773.1"/>
    </source>
</evidence>
<feature type="domain" description="Response regulatory" evidence="2">
    <location>
        <begin position="3"/>
        <end position="114"/>
    </location>
</feature>
<dbReference type="InterPro" id="IPR007492">
    <property type="entry name" value="LytTR_DNA-bd_dom"/>
</dbReference>
<evidence type="ECO:0000313" key="5">
    <source>
        <dbReference type="Proteomes" id="UP001595818"/>
    </source>
</evidence>
<dbReference type="RefSeq" id="WP_377065354.1">
    <property type="nucleotide sequence ID" value="NZ_JBHSJJ010000007.1"/>
</dbReference>